<evidence type="ECO:0000256" key="1">
    <source>
        <dbReference type="ARBA" id="ARBA00022723"/>
    </source>
</evidence>
<dbReference type="PROSITE" id="PS51471">
    <property type="entry name" value="FE2OG_OXY"/>
    <property type="match status" value="1"/>
</dbReference>
<evidence type="ECO:0000259" key="10">
    <source>
        <dbReference type="PROSITE" id="PS51471"/>
    </source>
</evidence>
<dbReference type="Pfam" id="PF14226">
    <property type="entry name" value="DIOX_N"/>
    <property type="match status" value="1"/>
</dbReference>
<evidence type="ECO:0000256" key="3">
    <source>
        <dbReference type="ARBA" id="ARBA00022964"/>
    </source>
</evidence>
<dbReference type="InterPro" id="IPR044861">
    <property type="entry name" value="IPNS-like_FE2OG_OXY"/>
</dbReference>
<sequence length="385" mass="43231">MMIYTSSLIPSLHNSPFVPSLSSSYNNSSTSQETSNMVLAAPSEKIQENIKLPIIDLSLEKSQVLKLIVKASEEFGFFKVINHGVPEFVIKRMEDESYSFFSKPFSQKQCAGPANPYGYGCKNIGFNGDNGEVEYLLLHANPLSISQTSKNISSDLIMFRCAVNEYVEAVRELACEILELMAQGLWIPDTSIFSNLIRDLHSDSLLRLNHYPSLSWTPHLHHHLVDHNSDTSPNCNSTLCKIGFGEHTDPQILTILRSNDVAGLQISPQHGLWVPVSPHPCTAFSVFVGDTLQALTNGRFKSVRHRAMVNSCKTRMSMVYFGAPSPNARICCPSELVTTTTPHKPYLYRPFTWAEYKKATYSRRLGDARLQFFRLKSENDETISE</sequence>
<dbReference type="InterPro" id="IPR005123">
    <property type="entry name" value="Oxoglu/Fe-dep_dioxygenase_dom"/>
</dbReference>
<dbReference type="GO" id="GO:0045543">
    <property type="term" value="F:gibberellin 2-beta-dioxygenase activity"/>
    <property type="evidence" value="ECO:0007669"/>
    <property type="project" value="UniProtKB-EC"/>
</dbReference>
<evidence type="ECO:0000256" key="4">
    <source>
        <dbReference type="ARBA" id="ARBA00023002"/>
    </source>
</evidence>
<dbReference type="Proteomes" id="UP001291623">
    <property type="component" value="Unassembled WGS sequence"/>
</dbReference>
<dbReference type="GO" id="GO:0046872">
    <property type="term" value="F:metal ion binding"/>
    <property type="evidence" value="ECO:0007669"/>
    <property type="project" value="UniProtKB-KW"/>
</dbReference>
<dbReference type="AlphaFoldDB" id="A0AAE1RM14"/>
<dbReference type="PRINTS" id="PR00682">
    <property type="entry name" value="IPNSYNTHASE"/>
</dbReference>
<dbReference type="GO" id="GO:0009805">
    <property type="term" value="P:coumarin biosynthetic process"/>
    <property type="evidence" value="ECO:0007669"/>
    <property type="project" value="UniProtKB-ARBA"/>
</dbReference>
<dbReference type="Pfam" id="PF03171">
    <property type="entry name" value="2OG-FeII_Oxy"/>
    <property type="match status" value="1"/>
</dbReference>
<dbReference type="GO" id="GO:0002238">
    <property type="term" value="P:response to molecule of fungal origin"/>
    <property type="evidence" value="ECO:0007669"/>
    <property type="project" value="UniProtKB-ARBA"/>
</dbReference>
<keyword evidence="1 9" id="KW-0479">Metal-binding</keyword>
<keyword evidence="4 9" id="KW-0560">Oxidoreductase</keyword>
<dbReference type="InterPro" id="IPR027443">
    <property type="entry name" value="IPNS-like_sf"/>
</dbReference>
<accession>A0AAE1RM14</accession>
<organism evidence="11 12">
    <name type="scientific">Anisodus tanguticus</name>
    <dbReference type="NCBI Taxonomy" id="243964"/>
    <lineage>
        <taxon>Eukaryota</taxon>
        <taxon>Viridiplantae</taxon>
        <taxon>Streptophyta</taxon>
        <taxon>Embryophyta</taxon>
        <taxon>Tracheophyta</taxon>
        <taxon>Spermatophyta</taxon>
        <taxon>Magnoliopsida</taxon>
        <taxon>eudicotyledons</taxon>
        <taxon>Gunneridae</taxon>
        <taxon>Pentapetalae</taxon>
        <taxon>asterids</taxon>
        <taxon>lamiids</taxon>
        <taxon>Solanales</taxon>
        <taxon>Solanaceae</taxon>
        <taxon>Solanoideae</taxon>
        <taxon>Hyoscyameae</taxon>
        <taxon>Anisodus</taxon>
    </lineage>
</organism>
<dbReference type="SUPFAM" id="SSF51197">
    <property type="entry name" value="Clavaminate synthase-like"/>
    <property type="match status" value="1"/>
</dbReference>
<evidence type="ECO:0000256" key="2">
    <source>
        <dbReference type="ARBA" id="ARBA00022896"/>
    </source>
</evidence>
<gene>
    <name evidence="11" type="ORF">RND71_028755</name>
</gene>
<dbReference type="EMBL" id="JAVYJV010000015">
    <property type="protein sequence ID" value="KAK4353237.1"/>
    <property type="molecule type" value="Genomic_DNA"/>
</dbReference>
<keyword evidence="5 9" id="KW-0408">Iron</keyword>
<comment type="catalytic activity">
    <reaction evidence="6">
        <text>gibberellin A1 + 2-oxoglutarate + O2 = gibberellin A8 + succinate + CO2</text>
        <dbReference type="Rhea" id="RHEA:15005"/>
        <dbReference type="ChEBI" id="CHEBI:15379"/>
        <dbReference type="ChEBI" id="CHEBI:16526"/>
        <dbReference type="ChEBI" id="CHEBI:16810"/>
        <dbReference type="ChEBI" id="CHEBI:30031"/>
        <dbReference type="ChEBI" id="CHEBI:58524"/>
        <dbReference type="ChEBI" id="CHEBI:58594"/>
        <dbReference type="EC" id="1.14.11.13"/>
    </reaction>
</comment>
<dbReference type="GO" id="GO:0009685">
    <property type="term" value="P:gibberellin metabolic process"/>
    <property type="evidence" value="ECO:0007669"/>
    <property type="project" value="UniProtKB-ARBA"/>
</dbReference>
<evidence type="ECO:0000313" key="11">
    <source>
        <dbReference type="EMBL" id="KAK4353237.1"/>
    </source>
</evidence>
<keyword evidence="2" id="KW-0847">Vitamin C</keyword>
<protein>
    <recommendedName>
        <fullName evidence="8">gibberellin 2beta-dioxygenase</fullName>
        <ecNumber evidence="8">1.14.11.13</ecNumber>
    </recommendedName>
</protein>
<feature type="domain" description="Fe2OG dioxygenase" evidence="10">
    <location>
        <begin position="201"/>
        <end position="324"/>
    </location>
</feature>
<dbReference type="EC" id="1.14.11.13" evidence="8"/>
<evidence type="ECO:0000256" key="6">
    <source>
        <dbReference type="ARBA" id="ARBA00052204"/>
    </source>
</evidence>
<name>A0AAE1RM14_9SOLA</name>
<dbReference type="InterPro" id="IPR026992">
    <property type="entry name" value="DIOX_N"/>
</dbReference>
<dbReference type="PANTHER" id="PTHR47990">
    <property type="entry name" value="2-OXOGLUTARATE (2OG) AND FE(II)-DEPENDENT OXYGENASE SUPERFAMILY PROTEIN-RELATED"/>
    <property type="match status" value="1"/>
</dbReference>
<keyword evidence="12" id="KW-1185">Reference proteome</keyword>
<evidence type="ECO:0000256" key="7">
    <source>
        <dbReference type="ARBA" id="ARBA00061282"/>
    </source>
</evidence>
<dbReference type="GO" id="GO:0031418">
    <property type="term" value="F:L-ascorbic acid binding"/>
    <property type="evidence" value="ECO:0007669"/>
    <property type="project" value="UniProtKB-KW"/>
</dbReference>
<dbReference type="FunFam" id="2.60.120.330:FF:000025">
    <property type="entry name" value="Gibberellin 2-beta-dioxygenase 2"/>
    <property type="match status" value="1"/>
</dbReference>
<evidence type="ECO:0000256" key="5">
    <source>
        <dbReference type="ARBA" id="ARBA00023004"/>
    </source>
</evidence>
<comment type="caution">
    <text evidence="11">The sequence shown here is derived from an EMBL/GenBank/DDBJ whole genome shotgun (WGS) entry which is preliminary data.</text>
</comment>
<evidence type="ECO:0000256" key="8">
    <source>
        <dbReference type="ARBA" id="ARBA00066708"/>
    </source>
</evidence>
<dbReference type="InterPro" id="IPR050231">
    <property type="entry name" value="Iron_ascorbate_oxido_reductase"/>
</dbReference>
<evidence type="ECO:0000256" key="9">
    <source>
        <dbReference type="RuleBase" id="RU003682"/>
    </source>
</evidence>
<keyword evidence="3" id="KW-0223">Dioxygenase</keyword>
<dbReference type="Gene3D" id="2.60.120.330">
    <property type="entry name" value="B-lactam Antibiotic, Isopenicillin N Synthase, Chain"/>
    <property type="match status" value="1"/>
</dbReference>
<comment type="similarity">
    <text evidence="7">Belongs to the iron/ascorbate-dependent oxidoreductase family. GA2OX subfamily.</text>
</comment>
<evidence type="ECO:0000313" key="12">
    <source>
        <dbReference type="Proteomes" id="UP001291623"/>
    </source>
</evidence>
<proteinExistence type="inferred from homology"/>
<reference evidence="11" key="1">
    <citation type="submission" date="2023-12" db="EMBL/GenBank/DDBJ databases">
        <title>Genome assembly of Anisodus tanguticus.</title>
        <authorList>
            <person name="Wang Y.-J."/>
        </authorList>
    </citation>
    <scope>NUCLEOTIDE SEQUENCE</scope>
    <source>
        <strain evidence="11">KB-2021</strain>
        <tissue evidence="11">Leaf</tissue>
    </source>
</reference>